<dbReference type="GO" id="GO:0046657">
    <property type="term" value="P:folic acid catabolic process"/>
    <property type="evidence" value="ECO:0007669"/>
    <property type="project" value="TreeGrafter"/>
</dbReference>
<reference evidence="1 2" key="1">
    <citation type="journal article" date="2014" name="Int. J. Syst. Evol. Microbiol.">
        <title>Brachybacterium ginsengisoli sp. nov., isolated from soil of a ginseng field.</title>
        <authorList>
            <person name="Hoang V.A."/>
            <person name="Kim Y.J."/>
            <person name="Nguyen N.L."/>
            <person name="Yang D.C."/>
        </authorList>
    </citation>
    <scope>NUCLEOTIDE SEQUENCE [LARGE SCALE GENOMIC DNA]</scope>
    <source>
        <strain evidence="1 2">DCY80</strain>
    </source>
</reference>
<dbReference type="GO" id="GO:0004180">
    <property type="term" value="F:carboxypeptidase activity"/>
    <property type="evidence" value="ECO:0007669"/>
    <property type="project" value="UniProtKB-KW"/>
</dbReference>
<dbReference type="RefSeq" id="WP_096799138.1">
    <property type="nucleotide sequence ID" value="NZ_CP023564.1"/>
</dbReference>
<dbReference type="Pfam" id="PF01546">
    <property type="entry name" value="Peptidase_M20"/>
    <property type="match status" value="1"/>
</dbReference>
<dbReference type="EMBL" id="CP023564">
    <property type="protein sequence ID" value="ATG54673.1"/>
    <property type="molecule type" value="Genomic_DNA"/>
</dbReference>
<name>A0A291GWU2_9MICO</name>
<dbReference type="AlphaFoldDB" id="A0A291GWU2"/>
<dbReference type="InterPro" id="IPR052030">
    <property type="entry name" value="Peptidase_M20/M20A_hydrolases"/>
</dbReference>
<dbReference type="Proteomes" id="UP000217889">
    <property type="component" value="Chromosome"/>
</dbReference>
<keyword evidence="2" id="KW-1185">Reference proteome</keyword>
<keyword evidence="1" id="KW-0121">Carboxypeptidase</keyword>
<dbReference type="KEGG" id="bgg:CFK41_07755"/>
<dbReference type="SUPFAM" id="SSF53187">
    <property type="entry name" value="Zn-dependent exopeptidases"/>
    <property type="match status" value="1"/>
</dbReference>
<sequence length="442" mass="47558">MHADPLSSEVLALVTDLWEHPELGYSEHRTAAAVEQFLLRHGDGLAVERFSTTGLKVTLPSAAPDDPERRRLAVVAELDAVISPAHPDADPATGAVHACGHHTQVGIALSVFAQLVSSGDWERADVDLSFVFVPAEEFVDLAHREQLREDGEITWFGGKPEAMMLGVFDDIDAAVCLHAIGGLQDGPTIEIDCDLAGFLYKTVEFEGVASHAGLDPFSGTNAYAMATLFTTALGLARQQLREDVLVRINPVIPSTEMTTNVVPHRVTVGTDVRSTDLAYLGEVAARVDRAAEGCAAALGGTVRITTEMGYLPFVQDRTLNGAFREAFEADDRITRLIDDRGAIAAAGDAGDLSFMMPTVQLSYGGFDGTIHGRDFRMVDPEHVLIAVPRLLARTLLTMGSHLPSPLPRRSYADYVETIAAIAPVPDQALPAQRPSESSQETR</sequence>
<dbReference type="PANTHER" id="PTHR30575:SF3">
    <property type="entry name" value="PEPTIDASE M20 DIMERISATION DOMAIN-CONTAINING PROTEIN"/>
    <property type="match status" value="1"/>
</dbReference>
<dbReference type="OrthoDB" id="9783294at2"/>
<protein>
    <submittedName>
        <fullName evidence="1">Carboxypeptidase</fullName>
    </submittedName>
</protein>
<keyword evidence="1" id="KW-0645">Protease</keyword>
<dbReference type="Gene3D" id="3.30.70.360">
    <property type="match status" value="1"/>
</dbReference>
<dbReference type="GO" id="GO:0016805">
    <property type="term" value="F:dipeptidase activity"/>
    <property type="evidence" value="ECO:0007669"/>
    <property type="project" value="TreeGrafter"/>
</dbReference>
<dbReference type="PANTHER" id="PTHR30575">
    <property type="entry name" value="PEPTIDASE M20"/>
    <property type="match status" value="1"/>
</dbReference>
<evidence type="ECO:0000313" key="1">
    <source>
        <dbReference type="EMBL" id="ATG54673.1"/>
    </source>
</evidence>
<gene>
    <name evidence="1" type="ORF">CFK41_07755</name>
</gene>
<proteinExistence type="predicted"/>
<evidence type="ECO:0000313" key="2">
    <source>
        <dbReference type="Proteomes" id="UP000217889"/>
    </source>
</evidence>
<dbReference type="InterPro" id="IPR036264">
    <property type="entry name" value="Bact_exopeptidase_dim_dom"/>
</dbReference>
<dbReference type="GO" id="GO:0005737">
    <property type="term" value="C:cytoplasm"/>
    <property type="evidence" value="ECO:0007669"/>
    <property type="project" value="TreeGrafter"/>
</dbReference>
<dbReference type="InterPro" id="IPR002933">
    <property type="entry name" value="Peptidase_M20"/>
</dbReference>
<dbReference type="SUPFAM" id="SSF55031">
    <property type="entry name" value="Bacterial exopeptidase dimerisation domain"/>
    <property type="match status" value="1"/>
</dbReference>
<organism evidence="1 2">
    <name type="scientific">Brachybacterium ginsengisoli</name>
    <dbReference type="NCBI Taxonomy" id="1331682"/>
    <lineage>
        <taxon>Bacteria</taxon>
        <taxon>Bacillati</taxon>
        <taxon>Actinomycetota</taxon>
        <taxon>Actinomycetes</taxon>
        <taxon>Micrococcales</taxon>
        <taxon>Dermabacteraceae</taxon>
        <taxon>Brachybacterium</taxon>
    </lineage>
</organism>
<dbReference type="GO" id="GO:0071713">
    <property type="term" value="F:para-aminobenzoyl-glutamate hydrolase activity"/>
    <property type="evidence" value="ECO:0007669"/>
    <property type="project" value="TreeGrafter"/>
</dbReference>
<accession>A0A291GWU2</accession>
<keyword evidence="1" id="KW-0378">Hydrolase</keyword>
<dbReference type="Gene3D" id="3.40.630.10">
    <property type="entry name" value="Zn peptidases"/>
    <property type="match status" value="1"/>
</dbReference>